<keyword evidence="1" id="KW-0472">Membrane</keyword>
<keyword evidence="1" id="KW-0812">Transmembrane</keyword>
<proteinExistence type="predicted"/>
<evidence type="ECO:0000256" key="1">
    <source>
        <dbReference type="SAM" id="Phobius"/>
    </source>
</evidence>
<accession>A0A5D3FR96</accession>
<name>A0A5D3FR96_9ACTN</name>
<dbReference type="AlphaFoldDB" id="A0A5D3FR96"/>
<sequence>MIAVVVIFSIPAVLFLVLTVGMVAIAIADREPSALGYALLMLVVAALPGMLAQGLWRGYRGSRVLAMVVGVLSIPSGILILLLLTTRTAKEWFGLPPATIVHFPKSGPGQPGRGVNTTSRPVTLAAKAVDAHSIERLDRKEGKP</sequence>
<feature type="transmembrane region" description="Helical" evidence="1">
    <location>
        <begin position="6"/>
        <end position="27"/>
    </location>
</feature>
<feature type="transmembrane region" description="Helical" evidence="1">
    <location>
        <begin position="34"/>
        <end position="52"/>
    </location>
</feature>
<dbReference type="Proteomes" id="UP000323505">
    <property type="component" value="Unassembled WGS sequence"/>
</dbReference>
<feature type="transmembrane region" description="Helical" evidence="1">
    <location>
        <begin position="64"/>
        <end position="84"/>
    </location>
</feature>
<evidence type="ECO:0000313" key="3">
    <source>
        <dbReference type="Proteomes" id="UP000323505"/>
    </source>
</evidence>
<organism evidence="2 3">
    <name type="scientific">Actinomadura decatromicini</name>
    <dbReference type="NCBI Taxonomy" id="2604572"/>
    <lineage>
        <taxon>Bacteria</taxon>
        <taxon>Bacillati</taxon>
        <taxon>Actinomycetota</taxon>
        <taxon>Actinomycetes</taxon>
        <taxon>Streptosporangiales</taxon>
        <taxon>Thermomonosporaceae</taxon>
        <taxon>Actinomadura</taxon>
    </lineage>
</organism>
<dbReference type="EMBL" id="VSRQ01000002">
    <property type="protein sequence ID" value="TYK50679.1"/>
    <property type="molecule type" value="Genomic_DNA"/>
</dbReference>
<protein>
    <submittedName>
        <fullName evidence="2">Uncharacterized protein</fullName>
    </submittedName>
</protein>
<comment type="caution">
    <text evidence="2">The sequence shown here is derived from an EMBL/GenBank/DDBJ whole genome shotgun (WGS) entry which is preliminary data.</text>
</comment>
<reference evidence="2 3" key="1">
    <citation type="submission" date="2019-08" db="EMBL/GenBank/DDBJ databases">
        <title>Actinomadura sp. nov. CYP1-5 isolated from mountain soil.</title>
        <authorList>
            <person name="Songsumanus A."/>
            <person name="Kuncharoen N."/>
            <person name="Kudo T."/>
            <person name="Yuki M."/>
            <person name="Igarashi Y."/>
            <person name="Tanasupawat S."/>
        </authorList>
    </citation>
    <scope>NUCLEOTIDE SEQUENCE [LARGE SCALE GENOMIC DNA]</scope>
    <source>
        <strain evidence="2 3">CYP1-5</strain>
    </source>
</reference>
<evidence type="ECO:0000313" key="2">
    <source>
        <dbReference type="EMBL" id="TYK50679.1"/>
    </source>
</evidence>
<keyword evidence="3" id="KW-1185">Reference proteome</keyword>
<gene>
    <name evidence="2" type="ORF">FXF68_09285</name>
</gene>
<keyword evidence="1" id="KW-1133">Transmembrane helix</keyword>